<dbReference type="InParanoid" id="G0R0Q5"/>
<keyword evidence="1" id="KW-0732">Signal</keyword>
<evidence type="ECO:0000313" key="3">
    <source>
        <dbReference type="EMBL" id="EGR28955.1"/>
    </source>
</evidence>
<sequence>MKTTLSIFLLLIFLNSTLSLNTNLITLGGVSISYTIDPAAKTSQFQVQVTNKGWVGIGYGPEMNKADMVSLRWVNNAVSIEDRWSDAAVTPKLDTDIVGCSSTLVANANPSTYDPATGQWNAYFTKSFAGNACNYTFTDKSKVKISVAFGSDPTNFTIHKSAKNEEFDISSDKSGDQTSFSGLLKCQIVFLAFACLCFLI</sequence>
<dbReference type="SMART" id="SM00664">
    <property type="entry name" value="DoH"/>
    <property type="match status" value="1"/>
</dbReference>
<organism evidence="3 4">
    <name type="scientific">Ichthyophthirius multifiliis</name>
    <name type="common">White spot disease agent</name>
    <name type="synonym">Ich</name>
    <dbReference type="NCBI Taxonomy" id="5932"/>
    <lineage>
        <taxon>Eukaryota</taxon>
        <taxon>Sar</taxon>
        <taxon>Alveolata</taxon>
        <taxon>Ciliophora</taxon>
        <taxon>Intramacronucleata</taxon>
        <taxon>Oligohymenophorea</taxon>
        <taxon>Hymenostomatida</taxon>
        <taxon>Ophryoglenina</taxon>
        <taxon>Ichthyophthirius</taxon>
    </lineage>
</organism>
<name>G0R0Q5_ICHMU</name>
<keyword evidence="4" id="KW-1185">Reference proteome</keyword>
<dbReference type="InterPro" id="IPR005018">
    <property type="entry name" value="DOMON_domain"/>
</dbReference>
<evidence type="ECO:0000259" key="2">
    <source>
        <dbReference type="SMART" id="SM00664"/>
    </source>
</evidence>
<evidence type="ECO:0000256" key="1">
    <source>
        <dbReference type="SAM" id="SignalP"/>
    </source>
</evidence>
<dbReference type="OrthoDB" id="325851at2759"/>
<feature type="domain" description="DOMON" evidence="2">
    <location>
        <begin position="54"/>
        <end position="150"/>
    </location>
</feature>
<dbReference type="RefSeq" id="XP_004030191.1">
    <property type="nucleotide sequence ID" value="XM_004030143.1"/>
</dbReference>
<dbReference type="Pfam" id="PF03351">
    <property type="entry name" value="DOMON"/>
    <property type="match status" value="1"/>
</dbReference>
<reference evidence="3 4" key="1">
    <citation type="submission" date="2011-07" db="EMBL/GenBank/DDBJ databases">
        <authorList>
            <person name="Coyne R."/>
            <person name="Brami D."/>
            <person name="Johnson J."/>
            <person name="Hostetler J."/>
            <person name="Hannick L."/>
            <person name="Clark T."/>
            <person name="Cassidy-Hanley D."/>
            <person name="Inman J."/>
        </authorList>
    </citation>
    <scope>NUCLEOTIDE SEQUENCE [LARGE SCALE GENOMIC DNA]</scope>
    <source>
        <strain evidence="3 4">G5</strain>
    </source>
</reference>
<evidence type="ECO:0000313" key="4">
    <source>
        <dbReference type="Proteomes" id="UP000008983"/>
    </source>
</evidence>
<dbReference type="InterPro" id="IPR045266">
    <property type="entry name" value="DOH_DOMON"/>
</dbReference>
<dbReference type="EMBL" id="GL984200">
    <property type="protein sequence ID" value="EGR28955.1"/>
    <property type="molecule type" value="Genomic_DNA"/>
</dbReference>
<dbReference type="Proteomes" id="UP000008983">
    <property type="component" value="Unassembled WGS sequence"/>
</dbReference>
<feature type="chain" id="PRO_5003408080" description="DOMON domain-containing protein" evidence="1">
    <location>
        <begin position="20"/>
        <end position="200"/>
    </location>
</feature>
<dbReference type="SUPFAM" id="SSF49344">
    <property type="entry name" value="CBD9-like"/>
    <property type="match status" value="1"/>
</dbReference>
<dbReference type="eggNOG" id="ENOG502R2VD">
    <property type="taxonomic scope" value="Eukaryota"/>
</dbReference>
<proteinExistence type="predicted"/>
<gene>
    <name evidence="3" type="ORF">IMG5_166220</name>
</gene>
<feature type="signal peptide" evidence="1">
    <location>
        <begin position="1"/>
        <end position="19"/>
    </location>
</feature>
<dbReference type="CDD" id="cd09631">
    <property type="entry name" value="DOMON_DOH"/>
    <property type="match status" value="1"/>
</dbReference>
<protein>
    <recommendedName>
        <fullName evidence="2">DOMON domain-containing protein</fullName>
    </recommendedName>
</protein>
<dbReference type="GeneID" id="14905044"/>
<dbReference type="AlphaFoldDB" id="G0R0Q5"/>
<dbReference type="Gene3D" id="2.60.40.1210">
    <property type="entry name" value="Cellobiose dehydrogenase, cytochrome domain"/>
    <property type="match status" value="1"/>
</dbReference>
<accession>G0R0Q5</accession>